<dbReference type="InterPro" id="IPR025205">
    <property type="entry name" value="PilX/PilW_C"/>
</dbReference>
<keyword evidence="1" id="KW-0472">Membrane</keyword>
<evidence type="ECO:0000313" key="3">
    <source>
        <dbReference type="EMBL" id="CAJ0808566.1"/>
    </source>
</evidence>
<evidence type="ECO:0000313" key="4">
    <source>
        <dbReference type="Proteomes" id="UP001189757"/>
    </source>
</evidence>
<dbReference type="Pfam" id="PF13681">
    <property type="entry name" value="PilX"/>
    <property type="match status" value="1"/>
</dbReference>
<gene>
    <name evidence="3" type="ORF">LMG18101_00392</name>
</gene>
<proteinExistence type="predicted"/>
<dbReference type="EMBL" id="CATZLL010000001">
    <property type="protein sequence ID" value="CAJ0808566.1"/>
    <property type="molecule type" value="Genomic_DNA"/>
</dbReference>
<keyword evidence="4" id="KW-1185">Reference proteome</keyword>
<protein>
    <recommendedName>
        <fullName evidence="2">PilX/PilW C-terminal domain-containing protein</fullName>
    </recommendedName>
</protein>
<feature type="transmembrane region" description="Helical" evidence="1">
    <location>
        <begin position="12"/>
        <end position="35"/>
    </location>
</feature>
<evidence type="ECO:0000259" key="2">
    <source>
        <dbReference type="Pfam" id="PF13681"/>
    </source>
</evidence>
<keyword evidence="1" id="KW-0812">Transmembrane</keyword>
<reference evidence="3 4" key="1">
    <citation type="submission" date="2023-07" db="EMBL/GenBank/DDBJ databases">
        <authorList>
            <person name="Peeters C."/>
        </authorList>
    </citation>
    <scope>NUCLEOTIDE SEQUENCE [LARGE SCALE GENOMIC DNA]</scope>
    <source>
        <strain evidence="3 4">LMG 18101</strain>
    </source>
</reference>
<name>A0ABN9JDZ3_9RALS</name>
<accession>A0ABN9JDZ3</accession>
<sequence length="270" mass="28746">MLNGNARAHGFTMTIVVAAAALLGLLTMATFHIVLDQRQRTSLIVDHALAQQAAEQALGAAECELSVATDTPTPSECAVALPQDRIVALNPVTLPGFVIGACGSGITLGLCRPRPDQSLWELAGLLDTTSLGVPIGLPAPTPGSERASARAARYVIEPIPDRWSGQIAQTGEASPPWLYRITAVGFGADPAVYVVLQTVFRPRVSGQTSTPQITIEPARPVSRPNHTVTQTIQTTRWTTSGDQQQVAETQTQTLKLGRLSWLELITEGTR</sequence>
<dbReference type="Proteomes" id="UP001189757">
    <property type="component" value="Unassembled WGS sequence"/>
</dbReference>
<organism evidence="3 4">
    <name type="scientific">Ralstonia flaminis</name>
    <dbReference type="NCBI Taxonomy" id="3058597"/>
    <lineage>
        <taxon>Bacteria</taxon>
        <taxon>Pseudomonadati</taxon>
        <taxon>Pseudomonadota</taxon>
        <taxon>Betaproteobacteria</taxon>
        <taxon>Burkholderiales</taxon>
        <taxon>Burkholderiaceae</taxon>
        <taxon>Ralstonia</taxon>
    </lineage>
</organism>
<comment type="caution">
    <text evidence="3">The sequence shown here is derived from an EMBL/GenBank/DDBJ whole genome shotgun (WGS) entry which is preliminary data.</text>
</comment>
<keyword evidence="1" id="KW-1133">Transmembrane helix</keyword>
<evidence type="ECO:0000256" key="1">
    <source>
        <dbReference type="SAM" id="Phobius"/>
    </source>
</evidence>
<feature type="domain" description="PilX/PilW C-terminal" evidence="2">
    <location>
        <begin position="110"/>
        <end position="201"/>
    </location>
</feature>